<dbReference type="GO" id="GO:0045547">
    <property type="term" value="F:ditrans,polycis-polyprenyl diphosphate synthase [(2E,6E)-farnesyl diphosphate specific] activity"/>
    <property type="evidence" value="ECO:0007669"/>
    <property type="project" value="UniProtKB-EC"/>
</dbReference>
<dbReference type="EC" id="2.5.1.87" evidence="5"/>
<dbReference type="GO" id="GO:0036269">
    <property type="term" value="P:swimming behavior"/>
    <property type="evidence" value="ECO:0007669"/>
    <property type="project" value="Ensembl"/>
</dbReference>
<keyword evidence="10" id="KW-1133">Transmembrane helix</keyword>
<dbReference type="PANTHER" id="PTHR21528">
    <property type="entry name" value="DEHYDRODOLICHYL DIPHOSPHATE SYNTHASE COMPLEX SUBUNIT NUS1"/>
    <property type="match status" value="1"/>
</dbReference>
<dbReference type="InterPro" id="IPR038887">
    <property type="entry name" value="Nus1/NgBR"/>
</dbReference>
<evidence type="ECO:0000256" key="7">
    <source>
        <dbReference type="ARBA" id="ARBA00022692"/>
    </source>
</evidence>
<dbReference type="GeneTree" id="ENSGT00390000003223"/>
<gene>
    <name evidence="13" type="primary">NUS1</name>
</gene>
<dbReference type="InterPro" id="IPR001441">
    <property type="entry name" value="UPP_synth-like"/>
</dbReference>
<comment type="catalytic activity">
    <reaction evidence="12">
        <text>n isopentenyl diphosphate + (2E,6E)-farnesyl diphosphate = a di-trans,poly-cis-polyprenyl diphosphate + n diphosphate</text>
        <dbReference type="Rhea" id="RHEA:53008"/>
        <dbReference type="Rhea" id="RHEA-COMP:19494"/>
        <dbReference type="ChEBI" id="CHEBI:33019"/>
        <dbReference type="ChEBI" id="CHEBI:128769"/>
        <dbReference type="ChEBI" id="CHEBI:136960"/>
        <dbReference type="ChEBI" id="CHEBI:175763"/>
        <dbReference type="EC" id="2.5.1.87"/>
    </reaction>
</comment>
<dbReference type="GO" id="GO:0005789">
    <property type="term" value="C:endoplasmic reticulum membrane"/>
    <property type="evidence" value="ECO:0007669"/>
    <property type="project" value="UniProtKB-SubCell"/>
</dbReference>
<comment type="pathway">
    <text evidence="3">Protein modification; protein glycosylation.</text>
</comment>
<keyword evidence="14" id="KW-1185">Reference proteome</keyword>
<name>A0A8C5WHG3_9ANUR</name>
<dbReference type="Ensembl" id="ENSLLET00000039892.1">
    <property type="protein sequence ID" value="ENSLLEP00000038377.1"/>
    <property type="gene ID" value="ENSLLEG00000024346.1"/>
</dbReference>
<evidence type="ECO:0000256" key="10">
    <source>
        <dbReference type="ARBA" id="ARBA00022989"/>
    </source>
</evidence>
<evidence type="ECO:0000313" key="14">
    <source>
        <dbReference type="Proteomes" id="UP000694569"/>
    </source>
</evidence>
<evidence type="ECO:0000256" key="12">
    <source>
        <dbReference type="ARBA" id="ARBA00047353"/>
    </source>
</evidence>
<dbReference type="InterPro" id="IPR036424">
    <property type="entry name" value="UPP_synth-like_sf"/>
</dbReference>
<comment type="cofactor">
    <cofactor evidence="1">
        <name>Mg(2+)</name>
        <dbReference type="ChEBI" id="CHEBI:18420"/>
    </cofactor>
</comment>
<keyword evidence="9" id="KW-0460">Magnesium</keyword>
<dbReference type="UniPathway" id="UPA00378"/>
<dbReference type="Pfam" id="PF01255">
    <property type="entry name" value="Prenyltransf"/>
    <property type="match status" value="1"/>
</dbReference>
<evidence type="ECO:0000256" key="9">
    <source>
        <dbReference type="ARBA" id="ARBA00022842"/>
    </source>
</evidence>
<organism evidence="13 14">
    <name type="scientific">Leptobrachium leishanense</name>
    <name type="common">Leishan spiny toad</name>
    <dbReference type="NCBI Taxonomy" id="445787"/>
    <lineage>
        <taxon>Eukaryota</taxon>
        <taxon>Metazoa</taxon>
        <taxon>Chordata</taxon>
        <taxon>Craniata</taxon>
        <taxon>Vertebrata</taxon>
        <taxon>Euteleostomi</taxon>
        <taxon>Amphibia</taxon>
        <taxon>Batrachia</taxon>
        <taxon>Anura</taxon>
        <taxon>Pelobatoidea</taxon>
        <taxon>Megophryidae</taxon>
        <taxon>Leptobrachium</taxon>
    </lineage>
</organism>
<evidence type="ECO:0000313" key="13">
    <source>
        <dbReference type="Ensembl" id="ENSLLEP00000038377.1"/>
    </source>
</evidence>
<comment type="similarity">
    <text evidence="4">Belongs to the UPP synthase family.</text>
</comment>
<dbReference type="AlphaFoldDB" id="A0A8C5WHG3"/>
<comment type="subcellular location">
    <subcellularLocation>
        <location evidence="2">Endoplasmic reticulum membrane</location>
    </subcellularLocation>
</comment>
<evidence type="ECO:0000256" key="5">
    <source>
        <dbReference type="ARBA" id="ARBA00012596"/>
    </source>
</evidence>
<keyword evidence="8" id="KW-0256">Endoplasmic reticulum</keyword>
<reference evidence="13" key="2">
    <citation type="submission" date="2025-09" db="UniProtKB">
        <authorList>
            <consortium name="Ensembl"/>
        </authorList>
    </citation>
    <scope>IDENTIFICATION</scope>
</reference>
<dbReference type="GO" id="GO:1904423">
    <property type="term" value="C:dehydrodolichyl diphosphate synthase complex"/>
    <property type="evidence" value="ECO:0007669"/>
    <property type="project" value="InterPro"/>
</dbReference>
<protein>
    <recommendedName>
        <fullName evidence="5">ditrans,polycis-polyprenyl diphosphate synthase [(2E,6E)-farnesyldiphosphate specific]</fullName>
        <ecNumber evidence="5">2.5.1.87</ecNumber>
    </recommendedName>
</protein>
<dbReference type="OrthoDB" id="19639at2759"/>
<proteinExistence type="inferred from homology"/>
<evidence type="ECO:0000256" key="1">
    <source>
        <dbReference type="ARBA" id="ARBA00001946"/>
    </source>
</evidence>
<accession>A0A8C5WHG3</accession>
<evidence type="ECO:0000256" key="3">
    <source>
        <dbReference type="ARBA" id="ARBA00004922"/>
    </source>
</evidence>
<keyword evidence="11" id="KW-0472">Membrane</keyword>
<keyword evidence="7" id="KW-0812">Transmembrane</keyword>
<evidence type="ECO:0000256" key="8">
    <source>
        <dbReference type="ARBA" id="ARBA00022824"/>
    </source>
</evidence>
<keyword evidence="6" id="KW-0808">Transferase</keyword>
<evidence type="ECO:0000256" key="6">
    <source>
        <dbReference type="ARBA" id="ARBA00022679"/>
    </source>
</evidence>
<evidence type="ECO:0000256" key="4">
    <source>
        <dbReference type="ARBA" id="ARBA00005432"/>
    </source>
</evidence>
<dbReference type="Proteomes" id="UP000694569">
    <property type="component" value="Unplaced"/>
</dbReference>
<dbReference type="Gene3D" id="3.40.1180.10">
    <property type="entry name" value="Decaprenyl diphosphate synthase-like"/>
    <property type="match status" value="1"/>
</dbReference>
<reference evidence="13" key="1">
    <citation type="submission" date="2025-08" db="UniProtKB">
        <authorList>
            <consortium name="Ensembl"/>
        </authorList>
    </citation>
    <scope>IDENTIFICATION</scope>
</reference>
<sequence>MSVVFELAWRFLHVVLGAQRALFLLWVRFWSWGLWRAAAALLLPTQVDLVRPRCEGQARPCQCEEKLRLQCECRYLQQCEQATPCRTPARELSSLAKLPAHLALLINEDARSYTDVASLVVWGMAAGITCITVYDQQGIFKENISRLMDEVLKQQKKLLDHEYSKCPAGYANGSIEQTNNKELDLLPVLKVLSAEDGKAEISKAAKNFCQLVAEQKKKPSDMDVNVLDRLLRSAHSFPDPDLILKFGNVASTLGFLPWHIRLSEIISLPSHVNICYEDFYSALHCYAGCEQRIGK</sequence>
<evidence type="ECO:0000256" key="11">
    <source>
        <dbReference type="ARBA" id="ARBA00023136"/>
    </source>
</evidence>
<dbReference type="SUPFAM" id="SSF64005">
    <property type="entry name" value="Undecaprenyl diphosphate synthase"/>
    <property type="match status" value="1"/>
</dbReference>
<dbReference type="PANTHER" id="PTHR21528:SF0">
    <property type="entry name" value="DEHYDRODOLICHYL DIPHOSPHATE SYNTHASE COMPLEX SUBUNIT NUS1"/>
    <property type="match status" value="1"/>
</dbReference>
<dbReference type="GO" id="GO:0002040">
    <property type="term" value="P:sprouting angiogenesis"/>
    <property type="evidence" value="ECO:0007669"/>
    <property type="project" value="Ensembl"/>
</dbReference>
<evidence type="ECO:0000256" key="2">
    <source>
        <dbReference type="ARBA" id="ARBA00004586"/>
    </source>
</evidence>
<dbReference type="GO" id="GO:0032367">
    <property type="term" value="P:intracellular cholesterol transport"/>
    <property type="evidence" value="ECO:0007669"/>
    <property type="project" value="Ensembl"/>
</dbReference>